<feature type="transmembrane region" description="Helical" evidence="1">
    <location>
        <begin position="531"/>
        <end position="563"/>
    </location>
</feature>
<dbReference type="InterPro" id="IPR001036">
    <property type="entry name" value="Acrflvin-R"/>
</dbReference>
<dbReference type="GO" id="GO:0005886">
    <property type="term" value="C:plasma membrane"/>
    <property type="evidence" value="ECO:0007669"/>
    <property type="project" value="TreeGrafter"/>
</dbReference>
<dbReference type="Gene3D" id="1.20.1640.10">
    <property type="entry name" value="Multidrug efflux transporter AcrB transmembrane domain"/>
    <property type="match status" value="2"/>
</dbReference>
<proteinExistence type="predicted"/>
<dbReference type="RefSeq" id="WP_091394264.1">
    <property type="nucleotide sequence ID" value="NZ_FNQY01000003.1"/>
</dbReference>
<name>A0A1H3WKY6_9BACT</name>
<feature type="transmembrane region" description="Helical" evidence="1">
    <location>
        <begin position="481"/>
        <end position="503"/>
    </location>
</feature>
<feature type="transmembrane region" description="Helical" evidence="1">
    <location>
        <begin position="453"/>
        <end position="474"/>
    </location>
</feature>
<dbReference type="SUPFAM" id="SSF82866">
    <property type="entry name" value="Multidrug efflux transporter AcrB transmembrane domain"/>
    <property type="match status" value="2"/>
</dbReference>
<dbReference type="PRINTS" id="PR00702">
    <property type="entry name" value="ACRIFLAVINRP"/>
</dbReference>
<dbReference type="Gene3D" id="3.30.70.1430">
    <property type="entry name" value="Multidrug efflux transporter AcrB pore domain"/>
    <property type="match status" value="2"/>
</dbReference>
<feature type="transmembrane region" description="Helical" evidence="1">
    <location>
        <begin position="405"/>
        <end position="426"/>
    </location>
</feature>
<dbReference type="CDD" id="cd06174">
    <property type="entry name" value="MFS"/>
    <property type="match status" value="1"/>
</dbReference>
<dbReference type="PANTHER" id="PTHR32063">
    <property type="match status" value="1"/>
</dbReference>
<feature type="transmembrane region" description="Helical" evidence="1">
    <location>
        <begin position="1052"/>
        <end position="1081"/>
    </location>
</feature>
<dbReference type="Gene3D" id="3.30.70.1440">
    <property type="entry name" value="Multidrug efflux transporter AcrB pore domain"/>
    <property type="match status" value="1"/>
</dbReference>
<evidence type="ECO:0000313" key="2">
    <source>
        <dbReference type="EMBL" id="SDZ87610.1"/>
    </source>
</evidence>
<dbReference type="SUPFAM" id="SSF82693">
    <property type="entry name" value="Multidrug efflux transporter AcrB pore domain, PN1, PN2, PC1 and PC2 subdomains"/>
    <property type="match status" value="3"/>
</dbReference>
<keyword evidence="1" id="KW-0812">Transmembrane</keyword>
<feature type="transmembrane region" description="Helical" evidence="1">
    <location>
        <begin position="26"/>
        <end position="45"/>
    </location>
</feature>
<feature type="transmembrane region" description="Helical" evidence="1">
    <location>
        <begin position="1005"/>
        <end position="1031"/>
    </location>
</feature>
<organism evidence="2 3">
    <name type="scientific">Arachidicoccus rhizosphaerae</name>
    <dbReference type="NCBI Taxonomy" id="551991"/>
    <lineage>
        <taxon>Bacteria</taxon>
        <taxon>Pseudomonadati</taxon>
        <taxon>Bacteroidota</taxon>
        <taxon>Chitinophagia</taxon>
        <taxon>Chitinophagales</taxon>
        <taxon>Chitinophagaceae</taxon>
        <taxon>Arachidicoccus</taxon>
    </lineage>
</organism>
<dbReference type="Pfam" id="PF00873">
    <property type="entry name" value="ACR_tran"/>
    <property type="match status" value="1"/>
</dbReference>
<protein>
    <submittedName>
        <fullName evidence="2">Multidrug efflux pump subunit AcrB</fullName>
    </submittedName>
</protein>
<feature type="transmembrane region" description="Helical" evidence="1">
    <location>
        <begin position="952"/>
        <end position="972"/>
    </location>
</feature>
<dbReference type="PANTHER" id="PTHR32063:SF33">
    <property type="entry name" value="RND SUPERFAMILY EFFLUX PUMP PERMEASE COMPONENT"/>
    <property type="match status" value="1"/>
</dbReference>
<dbReference type="Gene3D" id="3.30.70.1320">
    <property type="entry name" value="Multidrug efflux transporter AcrB pore domain like"/>
    <property type="match status" value="1"/>
</dbReference>
<dbReference type="EMBL" id="FNQY01000003">
    <property type="protein sequence ID" value="SDZ87610.1"/>
    <property type="molecule type" value="Genomic_DNA"/>
</dbReference>
<feature type="transmembrane region" description="Helical" evidence="1">
    <location>
        <begin position="1101"/>
        <end position="1127"/>
    </location>
</feature>
<feature type="transmembrane region" description="Helical" evidence="1">
    <location>
        <begin position="348"/>
        <end position="367"/>
    </location>
</feature>
<evidence type="ECO:0000313" key="3">
    <source>
        <dbReference type="Proteomes" id="UP000199041"/>
    </source>
</evidence>
<feature type="transmembrane region" description="Helical" evidence="1">
    <location>
        <begin position="601"/>
        <end position="620"/>
    </location>
</feature>
<dbReference type="InterPro" id="IPR027463">
    <property type="entry name" value="AcrB_DN_DC_subdom"/>
</dbReference>
<dbReference type="OrthoDB" id="9758234at2"/>
<reference evidence="2 3" key="1">
    <citation type="submission" date="2016-10" db="EMBL/GenBank/DDBJ databases">
        <authorList>
            <person name="de Groot N.N."/>
        </authorList>
    </citation>
    <scope>NUCLEOTIDE SEQUENCE [LARGE SCALE GENOMIC DNA]</scope>
    <source>
        <strain evidence="2 3">Vu-144</strain>
    </source>
</reference>
<accession>A0A1H3WKY6</accession>
<feature type="transmembrane region" description="Helical" evidence="1">
    <location>
        <begin position="373"/>
        <end position="393"/>
    </location>
</feature>
<keyword evidence="1" id="KW-0472">Membrane</keyword>
<dbReference type="Proteomes" id="UP000199041">
    <property type="component" value="Unassembled WGS sequence"/>
</dbReference>
<dbReference type="Gene3D" id="3.30.2090.10">
    <property type="entry name" value="Multidrug efflux transporter AcrB TolC docking domain, DN and DC subdomains"/>
    <property type="match status" value="2"/>
</dbReference>
<sequence length="1191" mass="132126">MPSLENLSENFKQFKPTSWSIKNKTSIYLLMLFVSIAGIFQFVTLPKEQFPDIVIPTIYVQTIYVGNSPKDIENLVTQPIEKQIKGITGAKINKVTSSSVQDYSAIVVEFGTDVKTDVALQKVKDAVDKAKQDLPTDLTEEPTTMEVSFSDQPIMYVNVSGNYDMMRLKSYADELQDRLEELPEINRVDMVGAPEREFQINVDNLKMQAAGITFSNIASAVQGENLDISGGLLRVGNMKRTLQVKGQIKTAQQLSQIVLRNSKGAPIYLKDIADIKDTIKEHESYARLDGKNVITLNIIKRSGENLIETSDQVKDITDQVKQEVFPKDLDVRITGDSSNKTRTSFTDLVNSIVIGFVLVLIILMFFMGVTNAFFVALSVPLSMFVAFVFLPGANLIVGSEVTLNFIVLFALLFGLGIIVDDAIVVIENTHRIFSENKGKVSAVKAAQMAAGEVFIPVLAGTLTTLAPFFPLLFWPGIIGKFMIYLPTMLIFTLAASLVVAFIMNPVFAVDFMNHAETENKPPKSAIFKQPIFWVAIGIGLLLDLIGQPFAGNLIIFIVLLSILNKYILDGWIHTFQHKVLPAIMRSYEKLLRWALKGWRPVWLLVSTFALMIVAFMFFLARKVPVVFFPDSEPNQIYVYLKMPVGTDVDYTDSVTKTLEKKVYHVLGMENGKKNPVVESVITNIAIGAADPTSGDRSTKPELGRIQVSFVEFGERNGISTGPYLDSIRAAVKGIPGAEITVNKEQNGPPTEPPVNIEIASENFDDLISTAVSLKNYLDSIQTPGVEELKMDVDLTNPEISFTVDRERAMREGVSTAQVGQAIRTALFGLEVSKVKDGEDEYKIQLRNEKTQRNNLSDLMNMNISFTDMASGQFKSIPISSLVNVDYTNTLGSVKRKNQKRVITLTSNVLQGFTPTAVNLDLSKHIQQFKHKPDGVTIQQTGEGEQQAETGAFLGKALLIALMIIVFLLVLQFNSVSKSVIILTEILFSVIGVILGYAITGMEVSVVMTGIGIVGLAGIVVKNGILVIEFADELRSRGLKIHEAVVQAGKTRIIPVMLTALAAILALIPLAVGFNINFMTLFSDLNPHIFFGGDNASFWKPLSWTIIFGLAFAFFMTLFILPGMYLIAERLKRPMRRHFGGTWVSFMGIPPLTLLFLPMVFYTMFKHRKEVRRRRKNADNKTTNDAFTGSWF</sequence>
<dbReference type="GO" id="GO:0042910">
    <property type="term" value="F:xenobiotic transmembrane transporter activity"/>
    <property type="evidence" value="ECO:0007669"/>
    <property type="project" value="TreeGrafter"/>
</dbReference>
<dbReference type="AlphaFoldDB" id="A0A1H3WKY6"/>
<feature type="transmembrane region" description="Helical" evidence="1">
    <location>
        <begin position="1139"/>
        <end position="1164"/>
    </location>
</feature>
<feature type="transmembrane region" description="Helical" evidence="1">
    <location>
        <begin position="979"/>
        <end position="999"/>
    </location>
</feature>
<keyword evidence="3" id="KW-1185">Reference proteome</keyword>
<dbReference type="SUPFAM" id="SSF82714">
    <property type="entry name" value="Multidrug efflux transporter AcrB TolC docking domain, DN and DC subdomains"/>
    <property type="match status" value="2"/>
</dbReference>
<gene>
    <name evidence="2" type="ORF">SAMN05192529_103103</name>
</gene>
<dbReference type="STRING" id="551991.SAMN05192529_103103"/>
<keyword evidence="1" id="KW-1133">Transmembrane helix</keyword>
<evidence type="ECO:0000256" key="1">
    <source>
        <dbReference type="SAM" id="Phobius"/>
    </source>
</evidence>